<evidence type="ECO:0000313" key="2">
    <source>
        <dbReference type="EMBL" id="MDO0824071.1"/>
    </source>
</evidence>
<keyword evidence="3" id="KW-1185">Reference proteome</keyword>
<dbReference type="Pfam" id="PF18765">
    <property type="entry name" value="Polbeta"/>
    <property type="match status" value="1"/>
</dbReference>
<dbReference type="Proteomes" id="UP001176021">
    <property type="component" value="Unassembled WGS sequence"/>
</dbReference>
<dbReference type="EMBL" id="JAMJEV010000011">
    <property type="protein sequence ID" value="MDO0824071.1"/>
    <property type="molecule type" value="Genomic_DNA"/>
</dbReference>
<protein>
    <submittedName>
        <fullName evidence="2">Nucleotidyltransferase domain-containing protein</fullName>
    </submittedName>
</protein>
<dbReference type="Gene3D" id="3.30.460.10">
    <property type="entry name" value="Beta Polymerase, domain 2"/>
    <property type="match status" value="1"/>
</dbReference>
<evidence type="ECO:0000259" key="1">
    <source>
        <dbReference type="Pfam" id="PF18765"/>
    </source>
</evidence>
<name>A0ABT8QW01_9FIRM</name>
<dbReference type="InterPro" id="IPR043519">
    <property type="entry name" value="NT_sf"/>
</dbReference>
<dbReference type="RefSeq" id="WP_302049111.1">
    <property type="nucleotide sequence ID" value="NZ_JAMJEV010000011.1"/>
</dbReference>
<evidence type="ECO:0000313" key="3">
    <source>
        <dbReference type="Proteomes" id="UP001176021"/>
    </source>
</evidence>
<reference evidence="2" key="1">
    <citation type="submission" date="2022-05" db="EMBL/GenBank/DDBJ databases">
        <title>Expanded diversity of anoxic marine methylotrophy in a Black Sea sulfate reducing microorganism.</title>
        <authorList>
            <person name="Fischer P.Q."/>
            <person name="Stams A.J.M."/>
            <person name="Villanueva L."/>
            <person name="Sousa D.Z."/>
        </authorList>
    </citation>
    <scope>NUCLEOTIDE SEQUENCE</scope>
    <source>
        <strain evidence="2">P130</strain>
    </source>
</reference>
<proteinExistence type="predicted"/>
<dbReference type="InterPro" id="IPR041633">
    <property type="entry name" value="Polbeta"/>
</dbReference>
<dbReference type="CDD" id="cd05403">
    <property type="entry name" value="NT_KNTase_like"/>
    <property type="match status" value="1"/>
</dbReference>
<comment type="caution">
    <text evidence="2">The sequence shown here is derived from an EMBL/GenBank/DDBJ whole genome shotgun (WGS) entry which is preliminary data.</text>
</comment>
<accession>A0ABT8QW01</accession>
<dbReference type="SUPFAM" id="SSF81301">
    <property type="entry name" value="Nucleotidyltransferase"/>
    <property type="match status" value="1"/>
</dbReference>
<organism evidence="2 3">
    <name type="scientific">Desulfosporosinus nitroreducens</name>
    <dbReference type="NCBI Taxonomy" id="2018668"/>
    <lineage>
        <taxon>Bacteria</taxon>
        <taxon>Bacillati</taxon>
        <taxon>Bacillota</taxon>
        <taxon>Clostridia</taxon>
        <taxon>Eubacteriales</taxon>
        <taxon>Desulfitobacteriaceae</taxon>
        <taxon>Desulfosporosinus</taxon>
    </lineage>
</organism>
<gene>
    <name evidence="2" type="ORF">M8H41_14610</name>
</gene>
<feature type="domain" description="Polymerase beta nucleotidyltransferase" evidence="1">
    <location>
        <begin position="25"/>
        <end position="112"/>
    </location>
</feature>
<sequence>MSTTRKNIDVLEHIMNADEIKSKLRPVFEAAPVYRAILFGSYARDMATDESDVDIVIDSRGELLNINFYGVLEDITQTLGKQVDLIEFSEIKPGSPIFEEIESQGVLLYDRQG</sequence>